<evidence type="ECO:0000256" key="8">
    <source>
        <dbReference type="ARBA" id="ARBA00022989"/>
    </source>
</evidence>
<evidence type="ECO:0000256" key="12">
    <source>
        <dbReference type="SAM" id="Phobius"/>
    </source>
</evidence>
<organism evidence="14 15">
    <name type="scientific">Xenopus tropicalis</name>
    <name type="common">Western clawed frog</name>
    <name type="synonym">Silurana tropicalis</name>
    <dbReference type="NCBI Taxonomy" id="8364"/>
    <lineage>
        <taxon>Eukaryota</taxon>
        <taxon>Metazoa</taxon>
        <taxon>Chordata</taxon>
        <taxon>Craniata</taxon>
        <taxon>Vertebrata</taxon>
        <taxon>Euteleostomi</taxon>
        <taxon>Amphibia</taxon>
        <taxon>Batrachia</taxon>
        <taxon>Anura</taxon>
        <taxon>Pipoidea</taxon>
        <taxon>Pipidae</taxon>
        <taxon>Xenopodinae</taxon>
        <taxon>Xenopus</taxon>
        <taxon>Silurana</taxon>
    </lineage>
</organism>
<evidence type="ECO:0000313" key="16">
    <source>
        <dbReference type="Xenbase" id="XB-GENE-6041943"/>
    </source>
</evidence>
<evidence type="ECO:0000256" key="6">
    <source>
        <dbReference type="ARBA" id="ARBA00022840"/>
    </source>
</evidence>
<feature type="transmembrane region" description="Helical" evidence="12">
    <location>
        <begin position="6902"/>
        <end position="6923"/>
    </location>
</feature>
<keyword evidence="14" id="KW-1185">Reference proteome</keyword>
<gene>
    <name evidence="15 16" type="primary">abca12</name>
</gene>
<dbReference type="InterPro" id="IPR017871">
    <property type="entry name" value="ABC_transporter-like_CS"/>
</dbReference>
<dbReference type="Pfam" id="PF00005">
    <property type="entry name" value="ABC_tran"/>
    <property type="match status" value="2"/>
</dbReference>
<reference evidence="15" key="1">
    <citation type="submission" date="2025-08" db="UniProtKB">
        <authorList>
            <consortium name="RefSeq"/>
        </authorList>
    </citation>
    <scope>IDENTIFICATION</scope>
    <source>
        <strain evidence="15">Nigerian</strain>
        <tissue evidence="15">Liver and blood</tissue>
    </source>
</reference>
<keyword evidence="4" id="KW-0677">Repeat</keyword>
<dbReference type="InterPro" id="IPR056264">
    <property type="entry name" value="R2_ABCA1-4-like"/>
</dbReference>
<evidence type="ECO:0000259" key="13">
    <source>
        <dbReference type="PROSITE" id="PS50893"/>
    </source>
</evidence>
<keyword evidence="8 12" id="KW-1133">Transmembrane helix</keyword>
<dbReference type="Gene3D" id="3.40.50.300">
    <property type="entry name" value="P-loop containing nucleotide triphosphate hydrolases"/>
    <property type="match status" value="2"/>
</dbReference>
<dbReference type="GO" id="GO:0005319">
    <property type="term" value="F:lipid transporter activity"/>
    <property type="evidence" value="ECO:0000318"/>
    <property type="project" value="GO_Central"/>
</dbReference>
<feature type="domain" description="ABC transporter" evidence="13">
    <location>
        <begin position="7175"/>
        <end position="7413"/>
    </location>
</feature>
<feature type="transmembrane region" description="Helical" evidence="12">
    <location>
        <begin position="6062"/>
        <end position="6086"/>
    </location>
</feature>
<evidence type="ECO:0000256" key="5">
    <source>
        <dbReference type="ARBA" id="ARBA00022741"/>
    </source>
</evidence>
<dbReference type="SUPFAM" id="SSF52540">
    <property type="entry name" value="P-loop containing nucleoside triphosphate hydrolases"/>
    <property type="match status" value="2"/>
</dbReference>
<dbReference type="PANTHER" id="PTHR19229">
    <property type="entry name" value="ATP-BINDING CASSETTE TRANSPORTER SUBFAMILY A ABCA"/>
    <property type="match status" value="1"/>
</dbReference>
<evidence type="ECO:0000256" key="7">
    <source>
        <dbReference type="ARBA" id="ARBA00022967"/>
    </source>
</evidence>
<dbReference type="CTD" id="26154"/>
<dbReference type="CDD" id="cd03263">
    <property type="entry name" value="ABC_subfamily_A"/>
    <property type="match status" value="2"/>
</dbReference>
<dbReference type="GO" id="GO:0140359">
    <property type="term" value="F:ABC-type transporter activity"/>
    <property type="evidence" value="ECO:0007669"/>
    <property type="project" value="InterPro"/>
</dbReference>
<dbReference type="Xenbase" id="XB-GENE-6041943">
    <property type="gene designation" value="abca12"/>
</dbReference>
<dbReference type="Pfam" id="PF23321">
    <property type="entry name" value="R1_ABCA1"/>
    <property type="match status" value="1"/>
</dbReference>
<dbReference type="InterPro" id="IPR026082">
    <property type="entry name" value="ABCA"/>
</dbReference>
<dbReference type="PROSITE" id="PS00211">
    <property type="entry name" value="ABC_TRANSPORTER_1"/>
    <property type="match status" value="1"/>
</dbReference>
<feature type="transmembrane region" description="Helical" evidence="12">
    <location>
        <begin position="6028"/>
        <end position="6050"/>
    </location>
</feature>
<evidence type="ECO:0000313" key="15">
    <source>
        <dbReference type="RefSeq" id="XP_031748843.1"/>
    </source>
</evidence>
<dbReference type="InterPro" id="IPR027417">
    <property type="entry name" value="P-loop_NTPase"/>
</dbReference>
<evidence type="ECO:0000256" key="2">
    <source>
        <dbReference type="ARBA" id="ARBA00022448"/>
    </source>
</evidence>
<evidence type="ECO:0000256" key="4">
    <source>
        <dbReference type="ARBA" id="ARBA00022737"/>
    </source>
</evidence>
<feature type="domain" description="ABC transporter" evidence="13">
    <location>
        <begin position="6263"/>
        <end position="6494"/>
    </location>
</feature>
<feature type="transmembrane region" description="Helical" evidence="12">
    <location>
        <begin position="6982"/>
        <end position="7001"/>
    </location>
</feature>
<dbReference type="KEGG" id="xtr:101731410"/>
<comment type="subcellular location">
    <subcellularLocation>
        <location evidence="1">Cytoplasmic vesicle membrane</location>
        <topology evidence="1">Multi-pass membrane protein</topology>
    </subcellularLocation>
</comment>
<dbReference type="OrthoDB" id="10255969at2759"/>
<feature type="transmembrane region" description="Helical" evidence="12">
    <location>
        <begin position="6954"/>
        <end position="6976"/>
    </location>
</feature>
<evidence type="ECO:0000256" key="9">
    <source>
        <dbReference type="ARBA" id="ARBA00023055"/>
    </source>
</evidence>
<dbReference type="GO" id="GO:0032376">
    <property type="term" value="P:positive regulation of cholesterol transport"/>
    <property type="evidence" value="ECO:0007669"/>
    <property type="project" value="UniProtKB-ARBA"/>
</dbReference>
<evidence type="ECO:0000313" key="14">
    <source>
        <dbReference type="Proteomes" id="UP000008143"/>
    </source>
</evidence>
<dbReference type="Proteomes" id="UP000008143">
    <property type="component" value="Chromosome 9"/>
</dbReference>
<keyword evidence="2" id="KW-0813">Transport</keyword>
<feature type="transmembrane region" description="Helical" evidence="12">
    <location>
        <begin position="6167"/>
        <end position="6188"/>
    </location>
</feature>
<dbReference type="GeneID" id="101731410"/>
<evidence type="ECO:0000256" key="3">
    <source>
        <dbReference type="ARBA" id="ARBA00022692"/>
    </source>
</evidence>
<dbReference type="PROSITE" id="PS50893">
    <property type="entry name" value="ABC_TRANSPORTER_2"/>
    <property type="match status" value="2"/>
</dbReference>
<dbReference type="InterPro" id="IPR003593">
    <property type="entry name" value="AAA+_ATPase"/>
</dbReference>
<keyword evidence="9" id="KW-0445">Lipid transport</keyword>
<accession>A0A8J1ITC4</accession>
<evidence type="ECO:0000256" key="11">
    <source>
        <dbReference type="ARBA" id="ARBA00023329"/>
    </source>
</evidence>
<feature type="transmembrane region" description="Helical" evidence="12">
    <location>
        <begin position="6098"/>
        <end position="6121"/>
    </location>
</feature>
<protein>
    <submittedName>
        <fullName evidence="15">ATP-binding cassette sub-family A member 12 isoform X1</fullName>
    </submittedName>
</protein>
<dbReference type="InterPro" id="IPR003439">
    <property type="entry name" value="ABC_transporter-like_ATP-bd"/>
</dbReference>
<dbReference type="GO" id="GO:0016887">
    <property type="term" value="F:ATP hydrolysis activity"/>
    <property type="evidence" value="ECO:0007669"/>
    <property type="project" value="InterPro"/>
</dbReference>
<evidence type="ECO:0000256" key="10">
    <source>
        <dbReference type="ARBA" id="ARBA00023136"/>
    </source>
</evidence>
<sequence length="7516" mass="845330">MASFLQQLRVLLWKNWLSIMRQPVWSLVLILWPVVIFVIIAITRAKFSGDIQPNCYLAPRNLQSTGMIPFLQNFLCNTDSSCNYISYLPNTSSTTTKSNIQKRSVDSGGGGGDSTFLMKASGNISASLGQKSVNVTNQNNTRTTSTTTSTTQMAIQMLLSGDVKGAVCLSAISLLSPNSSSKDLCKNITSLTQLINLAINQIHLNMTEILSTLQTVSTQFQKVQNDTAFWNLLLMLPQYIKDPKSFPFGGELNIQVPPVFQDSADINSCIKLILRIDKIVQNSTLNVAVSGQWEMLAGQNLTKEIGACISLYKYLPCKNGTFLCWPQPETFFSLVLSLNSTSNNSPCMSDVSGVACNSSANRDYLYQRSGTLLSKVITSQPAELSRFLLQTWAIVKQNKIYELINQKLQEAIASQYPGNIQVQRTLTGFVQLLSNTTDILVNEVSTNPQILNITSSLQVLQKLSDQFNILFFQNLHGALLNTTEILPYNGSNEVLKELQTLFNTWITTSSENGLLNDTATIFGILSVLNQSSFTPLKQTFLALMNLDPLAANITNAVIKTLNILSKSISVANLSDSSSLAEFYLKQIANFISDNNLQNNLLYFNSLFNYSSQLSFLQSDNFRTVAMDFLLFFTPSNIQNISSDPTHAASSLFNFITNLIPVEGQGIFQELVNATLTLLQSVATCQKSHFNCTNATAMFQQMLGESIFFINSLKSDIQQQFTNASVLQFSIPSSSEIYFINNIYNMALCYQGNSCNSFQNIYNETMQVIDVIQKFTFRNGSNNLSSPDLLEELKQNLTIFQQALNSVDVNKLMAQLENVINGSTCLTYTDTQQLNCTLKWISFLMSLLQSCPLPQQVNETLYVASSIVNFWLQELNSSLELTYIYNLTKITLQNNSVIMDINTMITNIAKTLEEIEVKLNTSSQEPIIIIRNLADIMNISNINNTFETALFFQIDQELINIKTQLQIAQWYVTYVKNITETFQTSGNWYPIVTMTQLIVNNIISTMKDNPSMELFTTEANNTIYWLRQLNLIPVIKSLLSLTSQDGVQTIDQVINHTMSIMETVFQDKNFWNTFFSQTEQYDLMFALKLLQNISTERQDNLSSALISVERVIYTLESYLTNASLDISFNNDILETIYNISRGVMSITSNTRYIGNINRDMFSNISILLLQSWNSSRLTILHSLEQKLVDLLDIGIQCQSTNMTPASTQNCSTTNILQSIQKMLDFYGCSLQLSDSTNNITLISIVETALNFSQTGNMTGCLIEDVQLADELVCFSEILRIYTEFLSKTNDAFGLNLTWIQQLNGELTPVSKKILENNKTCSVIDKHTLNIMQQVFERQLLSLQQLLSLITNQTTDNGHNLPSYTEYWGWLSEILEFYIYQQQPHLLNDSMFNILNETMFQLINLSQTFQNVSKQSVFSEVWKILDNLPNNFGHTEAMKNYSQFLSKLHKAVNLAIRLDRILSNNTFKSFPEGFHTFIILLNSELNITSPELCSTALKTFIASNQSVGREMNTQLISIMSTWSCNLFFGNISIVDWMEELKNYTTIIATAQNNPTLYVEMAQQISSLIQEFLNSTSTVNFHSFINFLNEVSNGQYDSVNWNVYSSVQDFINALQSSLKEALANGNVVPLAVGEKLTTDTIGSLVILMNRLNVTGYEDILAFSNNIVQLYFRSRNTSFALDSLAQMTWKQLLTYLQQSGLEKQLIQTLQSHIFSYSPETQETANILQILLNTMFGSFDGPSSSFGLQEPYLNNSMVIGIIRTIVGKLNNTTFQKNLLDDKKKLTELIVSVMDFILQNSLTWDNVSLDSLFTQHQTSAIENILENLVNDWILIGTGENELLFNYSSNIIKIFYLLCKTSNNTQAMEALQFFLNSNNSIISIPILTDALKNFHNFSTETSADRNVLMELYLKQLVVFVSNSQLNKALLELSAMQEIPFLHSSDLKDAALEILQFLNPDTLYNISDSQSLIQNLLTTLSSYMPDQDRQSNITTSILSVIDALNNCTKESEKCLTLVSVFQNIVTDLVNVLNSLENTSIPTEFSNSSFQYYATFTHSQISFINNIYWLAAQSQGLFYNGTGDFTDVYHEVLLAVKCIKNITDELNITSELGDLNQVNKYLQEMKVILQVLTRNNITEILFQFQQVVQESNCKNQTEADFLLCTFNLTCRILNTLAKLQLPNPLSDKINDLSLIATFWMSEMNTTVNIYEQLVSIYNITKSVLQNQAALQAIFNSINEISNTLQNHKMENGSLDIVQDIISLIDVLQPDTVFSLTNITWNVNSTQLENVQAQLKILQWYIMYITNKTDFNNTSNKRYPMYRLTQLILTNGIPTIQNLVTFLSHTHNITEIINITLHEEADRLFQLITDIVTSNLTGSDFINQLETWFELSELIKTISSRENGSALVSSDLSAIWQSIDKLLGGKWNWDEINSIANAVHTAITNGNITTETDILQLYESLFNIFNQTYSSGYMSYVQLLISNLDSLSITNCQNVSNVITNMYSIIQNVFPSNLWPKNATVINATKEICDLIQDNSHNQLANILHIFRIVVVAAESYTQNDTREYIIAVDAIAAMVEDLISEPVPSFNTVLTAIKMIPKIMELFHVAENTTNWVENTDFNQLLYLLLDLAWSLSSSEEIILAKVENVTWETIQFVQNILNSQNDSSYKAIFSFSLEVVKLFLNKTGNTSSEDYSVMSFVKQVWDHFRESGTEHLITSIIKQQIINMYPGGSKDSILWDNILQLLVNITDLILSDTTQRQNYINTSAAMKIPPAVLETLQDILLLHTENTTQVLLETWKILHVTQILFSMSEQNGTDQIGMLLTSLSNLNLGDDILNDTAKLVELFSIINQTELITELFNTIYVALNNNSQASMLFLDTLNIFKDLVHLYNASDTEELSTVFEIYLQNFSDAGIDLMLYFNDLLGKQSGKANNTIEQVLPYFLSSELQNRSINTINHIARLIKLMSAYVPKDDQDIFQKVANTTLLLIDALETCSAKPENCSNINEEIQYLAFDMTQIVAAIHNKSLEGHLGNSTFTYNEQSLKNVINDISLIWYAQGQPNDTAETPLKLFEEFLAVRSLIQNTTLRNDLNVTISPPLQNILEVLTSSNISEYLYQIQNVLMSNCINQEDTDPSVCNLNLASKLAHLLNLLPLTEAAHDRLSVLISITELWLNTINESIPADQQLVDLYNVTMFASKHRLLLYAINRAAENILQLLQETKSVSFNGTKTITTLLSSILKVIAFDVNKFNLSNVLQSNISDSLVNIRRQSDIVLWLMSQVRNTTALVKTLAGNYTNQTAGQWITDNYQYINLIFSNTENVIDALNSFSTFKDRMPLFNVTNENDKYRLILYNVQGLLQNFSNSYLFEHLLMHENLHNTLWENAIWLVFNVTELIVTEASPSPPYITINATMKILQVVFRNIQQIVLLQKENINQGLMEFWQTVFNVSDIFLASGQNGTSQLETLITSVNNLSFGPNFIKDASKLAELFSIINQTGLISELANNLPIAFQYDNIQQFKLFLNALDIFNGLVQFNNTINIHELSSVFKQYLQNYTDARNQTQDSLNMILNVLFYLNNLSEGLPSELDNTFMHALLQFQELTNLSSNFTNKIETLFNFISEYVPKEEQGIYEKVANISLLLIATTETCNAKLGNCTIHFEEIQHLLLDITQFWPLIQNKTAVELFTNSSLLLLDSLDQSAKTLISDIISILLYTQKHSDNSSEMVAGIFEEMLTVRNWILNSTLRNDLNLTISPSLQNILEILKSHENNITEFLYQIENIVNTSNCFNQSGAGPLLCNLNLTLKLTQLLMSLPLNQSAKDSFSIVSSLAEQWLSKIINNVYTYQQFIEFYDATVNASQYKTALNLIYRSVADIVQLLQETGAVLNININGTDTAAALFSEMLDAVGFDASNYNFSSAIQHNISDILNNIQFQLDVVQWFIIQVRNQTGFISTFPGAYTMQKLAHWMIDNYQYIKVIINNIERTIDVFNPFFTLTDILQIVNTTSQNEKYHLLFYRIKAILQNLTNDSFFGDLLTNKSFQSVIWQNALQLVFNITDLIITEESLNPPYITTNTTMKILQMVLENFQQIWPSDNDNITRFIKESWQTVLDISKICIAPFQQNETSKLEMLITSLNTLKFGNGIFNDTAKMAELFTIINETGLISELDNALHIVLSYDNIQKVKLFLDALEIFTGLGHLNNASNIQELSAVFRNYLQSQSDFGNNTETAFNLILNLLLNLNNLIGNQSGDMNNGILQVLPFFQSPELETINNNVTNQIALLFNLIYEHIPMGERDSYKKVVNSSLLLVKAIETCNSKPENCSNLIQGIQHFVLDIRQILTVIENKSLEEHFGNGSFLHMEYNEQSLKTLINDILWNVQVGSNNTSETLPAVYDDLLILVNWILNSTVRNDLNLTISPSLQNVLEVLSSFNISEFLLQIQNLLLTSDCVNQTNVDPLLCNLELTLKLTQLLNITMLPQLTRDRLSSISLLVRQWLSKINTTVSSYEHLKNFYSLTVLAIQHQPVLHAINKSFVDIIQILQNSEAPLNVSVNGTHAIANLIADMLQAIDFSSSSNNISHLLQYNISDLLEGIRLQLDLVHWLMLQGRNQTAALGPSTSAYIQSITQWLLNNYKTLRQSINDAELVLSSLNNTFSLTDLMHLVSTTLPNKQTQFIILQIDQVIQNTVNISFSDFLISPSSQKGVKLALILSQEINSTFIPAVLKTINVALQVLQGKMALHLKYPSQINLTVEKIDTIVKEGMEILNDIQTKETVSKEMIFRIYNFTRLLVQDEWHWVPFQNMSAMETELLDVWYLAMSPFLGGNLSQQYTGNCSSQDVLNILIQTIFRNATVNESLTEGKCSWQFIINTSDNSTRHNYTLNDIYLALQNSPMFHNACNDNSLLPLADEMACLMQFMELSVGILAELNNISGLQSPLINLLDNSFTFISSHLPENNSTFASGTQLIQIFQNIFLNQSNPLHIFIQLMINNTNSSAQTPDLQLNWAELSKILASLHGHFDGHIYELIQLAFNVTNLPPWLQSIQAMDSFLSMNWTVSEIDSSISVLKTIKSALNLINSLSAWDSKTSQMYQSILSLLKNPNLQFLLNISNNTVDNFNLTMNTECEAILNLVSRFSDSVWVAFDPTHQKLEDMFISNLSSLACSLLHFQSGQLNGVLELVTIKTILPYTAYFVPAEMTNYFTASERIVTFLSGNLNSSNNSIENILMNISNLLLQELSLFNSTRFVADWLERIPLQNIYLFLSNLIKSYSSVDVTPTQNSVAEMVVLNLVSEALGATSYTQAISALTNLTTYLMSNTGATASSSNLTLQLLNFVKELAVSTQNVSLAGPYENTKSCLMKAVSNQSSALLSLGHLEEMIQLIQAVFTQSNESANASLTIDLLKLKIQQLQNLTTLICGFGGSDVSYSYCNFTCQYTTMLKSAVDRAISVTSDSVTAVSTTNKEKIAAIFNSLFQSLQEALLADLGSVFPVDISSMTSILNGYVNETSSNFTAILGNLFTDSNQVDNQLRDFVKLNNESITALLNLPITSNFSQIIDGFVTLDNCRLNTFIVTEPFRVFCTLSSEQGYQMAIIFLQNVDLFKLFYRLMVPTTWQTALDLILTVLDKLMNDLNTMLANFPSEQELKQMFDAINTFMNLTAKSKSTLLRRKRSAAAPTPTILDATKAICAGNYSSLRLILQMINSTRNSNARSASPTDSFGISTNNTFCDNLFNNLVSTTSGTAYWLLLKPLLYGQILYTPYNNLTKQIMEKANATIQQVVAYKGNVSTWVTSIQQLLNQWDKLQQAGTLIGRLQELLNNSVIDNILTNFLNTNASHINNTINSALNIINLLNTNINNIQQFQPIATVINNLLSCMTYNRIQPMNSVEEMQAKAVELQNNNKLFAAVAFDLPSETTGQSKASFNLPKQIKYTISMEPVLSEDTNIIRKSYWTPVPASSLNKYSRGFVYLQENIDRAIIEMQTNKSVANVGLQYQSVPFPCYKRDRFLASMGYTLPIALMITWVLFISAFVKKIVHEKEMRLHEYMRMMGVNSSSHFCAWFIESASFLLITVSILVLLLKFGQILPSSNGFILFLLFLDYSLTIIAMSYLISVFFHNTNVAGLSGSLIYIITFFPFIVIATKSSVLSFSAKTLLCIFSPTALSNAIQYVVYYEEQSVGIQWSNMYISPLLGDSMTFGWLCWLLFIDAMIYFLVGFYIRMVFPGKYGIPAPWYFPFQMSFWLKCCGLESLRPTKSSGLTFTNIMADNIYHKKGAENDLCSLNEQEPNDLTVGVSLHGLTKVFQSKTAVNNLNLNFYEGHITALLGHNGAGKTTTLSMLTGLFGASSGTIYVYGDDIRTNLDRARSNMGVCMQYDVHFDHLTTKEHLLLYGSIKAPHWTRAHLHIEVKRNLKDTGLYNHRHKPVKALSGGMKRKLSICIALIGGSKVVILDEPTTGVDPCSRRSIWEVISKQKKDKTIILSTHHLDEAEVLSDRIAFLEQGGLKCCGTPLYLKQKFGSGYHLTLTKKFPNRENQEECDVELVTDLIKSHIPEACLKEDVGGELVYLLPSFNAEISGAYLSLLQALDSRMNDLHIGCYGISDTTIEEVFLKLTDNLDEDEQDAMAWSSTKTVVPIPNEENLHVQDELSLTNYRFTDRDDQPLTNEEKLTGVSLLLKKIMAIFIKRFHNSRRNWKGLISQVLLPVLFVVIAMGLGSLSSSAVSFPELLLTPDLYGTSSQSVAFGLYNESSSNLVSAMNSFPGIDNSCLNQNSNCLSQNGLGLWTSDNQSLSYGSCNCSTGAPVCDASSAAPPHRRTFSEQMLYNVSGYNMESYLLTTNLQFIQKRYGGWSFGIPWVSSKLETLVPQNPNMTISKVWFNNDGPHSLPAFINSFSNFLLRTNLPSNESDQYSISVASKPLSGTVIQTSTTVTLVNTLIALCVLAGYSITTASFATYVVKEHHSGAKRLQHIAGVGETCYWVTNFIYDSIIYLIPVSLSLATIAIFKLPAFYDYPNLGAMSLLFILFGFATFSWMYLLAGTFKSPGNAFITYVSINLFIGINTIISTSVVYFLYVQRSPSDSDYQSLNQTYTVLTDVFKIFPQFCFGYGMIMLSQQQALQMQSAIYGGTSTTNIFSMDILGWMLSAMAIQGAFCFLLRLLINDGIIFSFKSFVKRNCMKSYLVVTKNPEEDEDVRAERERVDSGQADPDLLQLQGLTKVYHHVGKNMVAVNNMTLSIPAGECFGLLGVNGAGKTTTFKMLTGDVAPSKGNIQVRNNAGNLENVLGFNTDWSAFGYCPQEDALDELLTGEEHLYFYARLHGIPEKKIKAVSFSLLQKLQLVQYKDRTTAAYSCGTRRKLSTALALIGRPSILLLDEPSSGMDPKTKRHLWKIISEEVKEKCAVVLTSHSMEECEALCTRLAIMVKGKFQCIGSLQHIKSRFGSGFTVKMHLKDSSVNVEALTSFMCRHFPNTYLKDQHFTMVEYHVPVTAGGVAGIFDLLEANKSDLDIIHFSVSQTTLDEVFINFAQSQVSPDNSSVNSQELQQNAFVIEDE</sequence>
<keyword evidence="7" id="KW-1278">Translocase</keyword>
<keyword evidence="11" id="KW-0968">Cytoplasmic vesicle</keyword>
<evidence type="ECO:0000256" key="1">
    <source>
        <dbReference type="ARBA" id="ARBA00004439"/>
    </source>
</evidence>
<dbReference type="AGR" id="Xenbase:XB-GENE-6041943"/>
<keyword evidence="5" id="KW-0547">Nucleotide-binding</keyword>
<dbReference type="SMART" id="SM00382">
    <property type="entry name" value="AAA"/>
    <property type="match status" value="2"/>
</dbReference>
<dbReference type="GO" id="GO:0030659">
    <property type="term" value="C:cytoplasmic vesicle membrane"/>
    <property type="evidence" value="ECO:0007669"/>
    <property type="project" value="UniProtKB-SubCell"/>
</dbReference>
<feature type="transmembrane region" description="Helical" evidence="12">
    <location>
        <begin position="5978"/>
        <end position="6002"/>
    </location>
</feature>
<keyword evidence="6 15" id="KW-0067">ATP-binding</keyword>
<feature type="transmembrane region" description="Helical" evidence="12">
    <location>
        <begin position="6663"/>
        <end position="6684"/>
    </location>
</feature>
<feature type="transmembrane region" description="Helical" evidence="12">
    <location>
        <begin position="24"/>
        <end position="43"/>
    </location>
</feature>
<keyword evidence="3 12" id="KW-0812">Transmembrane</keyword>
<dbReference type="GO" id="GO:0042626">
    <property type="term" value="F:ATPase-coupled transmembrane transporter activity"/>
    <property type="evidence" value="ECO:0000318"/>
    <property type="project" value="GO_Central"/>
</dbReference>
<dbReference type="PANTHER" id="PTHR19229:SF266">
    <property type="entry name" value="ATP-BINDING CASSETTE SUB-FAMILY A MEMBER 12-LIKE"/>
    <property type="match status" value="1"/>
</dbReference>
<dbReference type="FunFam" id="3.40.50.300:FF:000689">
    <property type="entry name" value="ATP binding cassette subfamily A member 12"/>
    <property type="match status" value="1"/>
</dbReference>
<dbReference type="FunFam" id="3.40.50.300:FF:000298">
    <property type="entry name" value="ATP-binding cassette sub-family A member 12"/>
    <property type="match status" value="1"/>
</dbReference>
<feature type="transmembrane region" description="Helical" evidence="12">
    <location>
        <begin position="7013"/>
        <end position="7038"/>
    </location>
</feature>
<proteinExistence type="predicted"/>
<dbReference type="GO" id="GO:0005524">
    <property type="term" value="F:ATP binding"/>
    <property type="evidence" value="ECO:0007669"/>
    <property type="project" value="UniProtKB-KW"/>
</dbReference>
<dbReference type="RefSeq" id="XP_031748843.1">
    <property type="nucleotide sequence ID" value="XM_031892983.1"/>
</dbReference>
<keyword evidence="10 12" id="KW-0472">Membrane</keyword>
<name>A0A8J1ITC4_XENTR</name>
<dbReference type="GO" id="GO:0006869">
    <property type="term" value="P:lipid transport"/>
    <property type="evidence" value="ECO:0000318"/>
    <property type="project" value="GO_Central"/>
</dbReference>
<feature type="transmembrane region" description="Helical" evidence="12">
    <location>
        <begin position="7103"/>
        <end position="7125"/>
    </location>
</feature>